<accession>A0A1X7FE14</accession>
<proteinExistence type="predicted"/>
<evidence type="ECO:0000313" key="2">
    <source>
        <dbReference type="EMBL" id="SMF50591.1"/>
    </source>
</evidence>
<organism evidence="2 3">
    <name type="scientific">Xaviernesmea oryzae</name>
    <dbReference type="NCBI Taxonomy" id="464029"/>
    <lineage>
        <taxon>Bacteria</taxon>
        <taxon>Pseudomonadati</taxon>
        <taxon>Pseudomonadota</taxon>
        <taxon>Alphaproteobacteria</taxon>
        <taxon>Hyphomicrobiales</taxon>
        <taxon>Rhizobiaceae</taxon>
        <taxon>Rhizobium/Agrobacterium group</taxon>
        <taxon>Xaviernesmea</taxon>
    </lineage>
</organism>
<protein>
    <recommendedName>
        <fullName evidence="4">Lipoprotein</fullName>
    </recommendedName>
</protein>
<dbReference type="EMBL" id="FXAF01000006">
    <property type="protein sequence ID" value="SMF50591.1"/>
    <property type="molecule type" value="Genomic_DNA"/>
</dbReference>
<evidence type="ECO:0000313" key="3">
    <source>
        <dbReference type="Proteomes" id="UP000192903"/>
    </source>
</evidence>
<sequence>MMRRLLACGLAMVLLVSCQREADGKFAELSGRMFVFNYRVATANYLVTLRKTAPLPEGAYAEAEFENPEGGAPFVVRQTLFPVMEKIVLQSPNLKCVKKDRPYSVRIRLVGAGGEPLQTIETSITSDADQTIMPSKPLVVGPLYTPNPEVFHADGTADYGKEDNCPA</sequence>
<dbReference type="RefSeq" id="WP_085422929.1">
    <property type="nucleotide sequence ID" value="NZ_FXAF01000006.1"/>
</dbReference>
<dbReference type="Proteomes" id="UP000192903">
    <property type="component" value="Unassembled WGS sequence"/>
</dbReference>
<dbReference type="PROSITE" id="PS51257">
    <property type="entry name" value="PROKAR_LIPOPROTEIN"/>
    <property type="match status" value="1"/>
</dbReference>
<reference evidence="3" key="1">
    <citation type="submission" date="2017-04" db="EMBL/GenBank/DDBJ databases">
        <authorList>
            <person name="Varghese N."/>
            <person name="Submissions S."/>
        </authorList>
    </citation>
    <scope>NUCLEOTIDE SEQUENCE [LARGE SCALE GENOMIC DNA]</scope>
    <source>
        <strain evidence="3">B4P</strain>
    </source>
</reference>
<keyword evidence="3" id="KW-1185">Reference proteome</keyword>
<feature type="signal peptide" evidence="1">
    <location>
        <begin position="1"/>
        <end position="22"/>
    </location>
</feature>
<keyword evidence="1" id="KW-0732">Signal</keyword>
<name>A0A1X7FE14_9HYPH</name>
<evidence type="ECO:0000256" key="1">
    <source>
        <dbReference type="SAM" id="SignalP"/>
    </source>
</evidence>
<evidence type="ECO:0008006" key="4">
    <source>
        <dbReference type="Google" id="ProtNLM"/>
    </source>
</evidence>
<feature type="chain" id="PRO_5012959598" description="Lipoprotein" evidence="1">
    <location>
        <begin position="23"/>
        <end position="167"/>
    </location>
</feature>
<gene>
    <name evidence="2" type="ORF">SAMN02982989_2797</name>
</gene>
<dbReference type="AlphaFoldDB" id="A0A1X7FE14"/>
<dbReference type="STRING" id="464029.SAMN02982989_2797"/>